<comment type="similarity">
    <text evidence="3">Belongs to the DSD1 family.</text>
</comment>
<protein>
    <recommendedName>
        <fullName evidence="12">D-serine dehydratase</fullName>
        <ecNumber evidence="11">4.3.1.18</ecNumber>
    </recommendedName>
    <alternativeName>
        <fullName evidence="13">D-serine deaminase</fullName>
    </alternativeName>
</protein>
<dbReference type="InterPro" id="IPR051466">
    <property type="entry name" value="D-amino_acid_metab_enzyme"/>
</dbReference>
<evidence type="ECO:0000256" key="11">
    <source>
        <dbReference type="ARBA" id="ARBA00066349"/>
    </source>
</evidence>
<dbReference type="Proteomes" id="UP000262825">
    <property type="component" value="Unassembled WGS sequence"/>
</dbReference>
<evidence type="ECO:0000313" key="15">
    <source>
        <dbReference type="EMBL" id="SSD58453.1"/>
    </source>
</evidence>
<dbReference type="InterPro" id="IPR001608">
    <property type="entry name" value="Ala_racemase_N"/>
</dbReference>
<evidence type="ECO:0000256" key="6">
    <source>
        <dbReference type="ARBA" id="ARBA00022833"/>
    </source>
</evidence>
<evidence type="ECO:0000256" key="7">
    <source>
        <dbReference type="ARBA" id="ARBA00022898"/>
    </source>
</evidence>
<dbReference type="SUPFAM" id="SSF51419">
    <property type="entry name" value="PLP-binding barrel"/>
    <property type="match status" value="1"/>
</dbReference>
<sequence length="435" mass="48777">MLYSKDSLLSKYKSLTIDELPTPSFVINYPQFANNCNKMISSIKNLQSLNICPVAFRPHVKTHKTVEGTLLQLGVANGKDQKQKGFTDRVLISTLAEGLGLVSNETANKYINDICYTLPITFNDSFFMETLNSLRSKKKNHFHIFIDHVNQLEKLIEYASSAADGIDSKFSVFIKIDVGTHRAGIPPDSSSYHEILNKLYTEKCSKYIDLYGFYAHAGHSYHVDTLAKAHSVLIDEIEQVIKAAENVKNNNKPLVLSVGATPTINSLYKDDSIVKLLTKIKELDCVLELHCGNYCMLDLQQVSTGCVKLNDLAGYVLGTVVSSYGEQRNEVLTNTGVLSLTRETSDKFPGFGLGFDSSVVDYENNTDSWTVDRLSQEHGILKKTKGNTNKALLEIGTRVKIFPQHSCITMNQFPYYFVVDENNRVVDIWEPLKGW</sequence>
<dbReference type="EMBL" id="UFAJ01000014">
    <property type="protein sequence ID" value="SSD58453.1"/>
    <property type="molecule type" value="Genomic_DNA"/>
</dbReference>
<accession>A0A376B1B0</accession>
<proteinExistence type="inferred from homology"/>
<comment type="catalytic activity">
    <reaction evidence="9">
        <text>D-serine = pyruvate + NH4(+)</text>
        <dbReference type="Rhea" id="RHEA:13977"/>
        <dbReference type="ChEBI" id="CHEBI:15361"/>
        <dbReference type="ChEBI" id="CHEBI:28938"/>
        <dbReference type="ChEBI" id="CHEBI:35247"/>
        <dbReference type="EC" id="4.3.1.18"/>
    </reaction>
    <physiologicalReaction direction="left-to-right" evidence="9">
        <dbReference type="Rhea" id="RHEA:13978"/>
    </physiologicalReaction>
</comment>
<keyword evidence="6" id="KW-0862">Zinc</keyword>
<dbReference type="Gene3D" id="2.40.37.20">
    <property type="entry name" value="D-serine dehydratase-like domain"/>
    <property type="match status" value="1"/>
</dbReference>
<evidence type="ECO:0000256" key="2">
    <source>
        <dbReference type="ARBA" id="ARBA00001947"/>
    </source>
</evidence>
<comment type="cofactor">
    <cofactor evidence="2">
        <name>Zn(2+)</name>
        <dbReference type="ChEBI" id="CHEBI:29105"/>
    </cofactor>
</comment>
<evidence type="ECO:0000256" key="1">
    <source>
        <dbReference type="ARBA" id="ARBA00001933"/>
    </source>
</evidence>
<evidence type="ECO:0000256" key="13">
    <source>
        <dbReference type="ARBA" id="ARBA00075219"/>
    </source>
</evidence>
<dbReference type="InterPro" id="IPR042208">
    <property type="entry name" value="D-ser_dehydrat-like_sf"/>
</dbReference>
<dbReference type="GO" id="GO:0036088">
    <property type="term" value="P:D-serine catabolic process"/>
    <property type="evidence" value="ECO:0007669"/>
    <property type="project" value="TreeGrafter"/>
</dbReference>
<evidence type="ECO:0000256" key="10">
    <source>
        <dbReference type="ARBA" id="ARBA00055764"/>
    </source>
</evidence>
<comment type="cofactor">
    <cofactor evidence="1">
        <name>pyridoxal 5'-phosphate</name>
        <dbReference type="ChEBI" id="CHEBI:597326"/>
    </cofactor>
</comment>
<keyword evidence="5" id="KW-0479">Metal-binding</keyword>
<reference evidence="16" key="1">
    <citation type="submission" date="2018-06" db="EMBL/GenBank/DDBJ databases">
        <authorList>
            <person name="Guldener U."/>
        </authorList>
    </citation>
    <scope>NUCLEOTIDE SEQUENCE [LARGE SCALE GENOMIC DNA]</scope>
    <source>
        <strain evidence="16">UTAD17</strain>
    </source>
</reference>
<keyword evidence="4" id="KW-0216">Detoxification</keyword>
<dbReference type="PANTHER" id="PTHR28004">
    <property type="entry name" value="ZGC:162816-RELATED"/>
    <property type="match status" value="1"/>
</dbReference>
<dbReference type="InterPro" id="IPR026956">
    <property type="entry name" value="D-ser_dehydrat-like_dom"/>
</dbReference>
<dbReference type="OrthoDB" id="20198at2759"/>
<feature type="domain" description="D-serine dehydratase-like" evidence="14">
    <location>
        <begin position="313"/>
        <end position="420"/>
    </location>
</feature>
<dbReference type="Gene3D" id="3.20.20.10">
    <property type="entry name" value="Alanine racemase"/>
    <property type="match status" value="1"/>
</dbReference>
<evidence type="ECO:0000313" key="16">
    <source>
        <dbReference type="Proteomes" id="UP000262825"/>
    </source>
</evidence>
<keyword evidence="8" id="KW-0456">Lyase</keyword>
<evidence type="ECO:0000256" key="4">
    <source>
        <dbReference type="ARBA" id="ARBA00022575"/>
    </source>
</evidence>
<evidence type="ECO:0000256" key="5">
    <source>
        <dbReference type="ARBA" id="ARBA00022723"/>
    </source>
</evidence>
<dbReference type="Pfam" id="PF14031">
    <property type="entry name" value="D-ser_dehydrat"/>
    <property type="match status" value="1"/>
</dbReference>
<name>A0A376B1B0_9ASCO</name>
<dbReference type="InterPro" id="IPR029066">
    <property type="entry name" value="PLP-binding_barrel"/>
</dbReference>
<dbReference type="AlphaFoldDB" id="A0A376B1B0"/>
<evidence type="ECO:0000259" key="14">
    <source>
        <dbReference type="SMART" id="SM01119"/>
    </source>
</evidence>
<dbReference type="GO" id="GO:0008721">
    <property type="term" value="F:D-serine ammonia-lyase activity"/>
    <property type="evidence" value="ECO:0007669"/>
    <property type="project" value="UniProtKB-EC"/>
</dbReference>
<dbReference type="EC" id="4.3.1.18" evidence="11"/>
<keyword evidence="7" id="KW-0663">Pyridoxal phosphate</keyword>
<dbReference type="VEuPathDB" id="FungiDB:SCODWIG_00214"/>
<dbReference type="Pfam" id="PF01168">
    <property type="entry name" value="Ala_racemase_N"/>
    <property type="match status" value="1"/>
</dbReference>
<gene>
    <name evidence="15" type="ORF">SCODWIG_00214</name>
</gene>
<keyword evidence="16" id="KW-1185">Reference proteome</keyword>
<dbReference type="PANTHER" id="PTHR28004:SF2">
    <property type="entry name" value="D-SERINE DEHYDRATASE"/>
    <property type="match status" value="1"/>
</dbReference>
<dbReference type="GO" id="GO:0009636">
    <property type="term" value="P:response to toxic substance"/>
    <property type="evidence" value="ECO:0007669"/>
    <property type="project" value="UniProtKB-KW"/>
</dbReference>
<dbReference type="FunFam" id="3.20.20.10:FF:000016">
    <property type="entry name" value="D-serine dehydratase"/>
    <property type="match status" value="1"/>
</dbReference>
<evidence type="ECO:0000256" key="8">
    <source>
        <dbReference type="ARBA" id="ARBA00023239"/>
    </source>
</evidence>
<evidence type="ECO:0000256" key="9">
    <source>
        <dbReference type="ARBA" id="ARBA00051198"/>
    </source>
</evidence>
<dbReference type="SMART" id="SM01119">
    <property type="entry name" value="D-ser_dehydrat"/>
    <property type="match status" value="1"/>
</dbReference>
<organism evidence="15 16">
    <name type="scientific">Saccharomycodes ludwigii</name>
    <dbReference type="NCBI Taxonomy" id="36035"/>
    <lineage>
        <taxon>Eukaryota</taxon>
        <taxon>Fungi</taxon>
        <taxon>Dikarya</taxon>
        <taxon>Ascomycota</taxon>
        <taxon>Saccharomycotina</taxon>
        <taxon>Saccharomycetes</taxon>
        <taxon>Saccharomycodales</taxon>
        <taxon>Saccharomycodaceae</taxon>
        <taxon>Saccharomycodes</taxon>
    </lineage>
</organism>
<dbReference type="GO" id="GO:0046872">
    <property type="term" value="F:metal ion binding"/>
    <property type="evidence" value="ECO:0007669"/>
    <property type="project" value="UniProtKB-KW"/>
</dbReference>
<evidence type="ECO:0000256" key="12">
    <source>
        <dbReference type="ARBA" id="ARBA00069616"/>
    </source>
</evidence>
<comment type="function">
    <text evidence="10">Catalyzes the conversion of D-serine to pyruvate and ammonia. May play a role in D-serine detoxification.</text>
</comment>
<evidence type="ECO:0000256" key="3">
    <source>
        <dbReference type="ARBA" id="ARBA00005323"/>
    </source>
</evidence>